<keyword evidence="3 8" id="KW-0597">Phosphoprotein</keyword>
<dbReference type="EMBL" id="JBHSMH010000016">
    <property type="protein sequence ID" value="MFC5468563.1"/>
    <property type="molecule type" value="Genomic_DNA"/>
</dbReference>
<evidence type="ECO:0000256" key="2">
    <source>
        <dbReference type="ARBA" id="ARBA00022490"/>
    </source>
</evidence>
<dbReference type="SUPFAM" id="SSF46689">
    <property type="entry name" value="Homeodomain-like"/>
    <property type="match status" value="2"/>
</dbReference>
<evidence type="ECO:0000256" key="3">
    <source>
        <dbReference type="ARBA" id="ARBA00022553"/>
    </source>
</evidence>
<dbReference type="CDD" id="cd17536">
    <property type="entry name" value="REC_YesN-like"/>
    <property type="match status" value="1"/>
</dbReference>
<keyword evidence="6" id="KW-0238">DNA-binding</keyword>
<dbReference type="SMART" id="SM00342">
    <property type="entry name" value="HTH_ARAC"/>
    <property type="match status" value="1"/>
</dbReference>
<keyword evidence="4" id="KW-0902">Two-component regulatory system</keyword>
<dbReference type="PROSITE" id="PS50110">
    <property type="entry name" value="RESPONSE_REGULATORY"/>
    <property type="match status" value="1"/>
</dbReference>
<feature type="modified residue" description="4-aspartylphosphate" evidence="8">
    <location>
        <position position="55"/>
    </location>
</feature>
<dbReference type="InterPro" id="IPR009057">
    <property type="entry name" value="Homeodomain-like_sf"/>
</dbReference>
<keyword evidence="2" id="KW-0963">Cytoplasm</keyword>
<dbReference type="Pfam" id="PF00072">
    <property type="entry name" value="Response_reg"/>
    <property type="match status" value="1"/>
</dbReference>
<dbReference type="InterPro" id="IPR051552">
    <property type="entry name" value="HptR"/>
</dbReference>
<evidence type="ECO:0000256" key="8">
    <source>
        <dbReference type="PROSITE-ProRule" id="PRU00169"/>
    </source>
</evidence>
<reference evidence="12" key="1">
    <citation type="journal article" date="2019" name="Int. J. Syst. Evol. Microbiol.">
        <title>The Global Catalogue of Microorganisms (GCM) 10K type strain sequencing project: providing services to taxonomists for standard genome sequencing and annotation.</title>
        <authorList>
            <consortium name="The Broad Institute Genomics Platform"/>
            <consortium name="The Broad Institute Genome Sequencing Center for Infectious Disease"/>
            <person name="Wu L."/>
            <person name="Ma J."/>
        </authorList>
    </citation>
    <scope>NUCLEOTIDE SEQUENCE [LARGE SCALE GENOMIC DNA]</scope>
    <source>
        <strain evidence="12">CCUG 57113</strain>
    </source>
</reference>
<evidence type="ECO:0000259" key="9">
    <source>
        <dbReference type="PROSITE" id="PS01124"/>
    </source>
</evidence>
<name>A0ABW0LVF8_9BACL</name>
<evidence type="ECO:0000313" key="11">
    <source>
        <dbReference type="EMBL" id="MFC5468563.1"/>
    </source>
</evidence>
<dbReference type="PANTHER" id="PTHR42713">
    <property type="entry name" value="HISTIDINE KINASE-RELATED"/>
    <property type="match status" value="1"/>
</dbReference>
<dbReference type="Proteomes" id="UP001596105">
    <property type="component" value="Unassembled WGS sequence"/>
</dbReference>
<protein>
    <submittedName>
        <fullName evidence="11">Response regulator</fullName>
    </submittedName>
</protein>
<dbReference type="PROSITE" id="PS01124">
    <property type="entry name" value="HTH_ARAC_FAMILY_2"/>
    <property type="match status" value="1"/>
</dbReference>
<dbReference type="InterPro" id="IPR001789">
    <property type="entry name" value="Sig_transdc_resp-reg_receiver"/>
</dbReference>
<dbReference type="InterPro" id="IPR018060">
    <property type="entry name" value="HTH_AraC"/>
</dbReference>
<gene>
    <name evidence="11" type="ORF">ACFPPD_07505</name>
</gene>
<evidence type="ECO:0000256" key="1">
    <source>
        <dbReference type="ARBA" id="ARBA00004496"/>
    </source>
</evidence>
<evidence type="ECO:0000256" key="4">
    <source>
        <dbReference type="ARBA" id="ARBA00023012"/>
    </source>
</evidence>
<evidence type="ECO:0000256" key="6">
    <source>
        <dbReference type="ARBA" id="ARBA00023125"/>
    </source>
</evidence>
<dbReference type="RefSeq" id="WP_209749531.1">
    <property type="nucleotide sequence ID" value="NZ_JBHSMH010000016.1"/>
</dbReference>
<accession>A0ABW0LVF8</accession>
<evidence type="ECO:0000259" key="10">
    <source>
        <dbReference type="PROSITE" id="PS50110"/>
    </source>
</evidence>
<keyword evidence="7" id="KW-0804">Transcription</keyword>
<dbReference type="PANTHER" id="PTHR42713:SF3">
    <property type="entry name" value="TRANSCRIPTIONAL REGULATORY PROTEIN HPTR"/>
    <property type="match status" value="1"/>
</dbReference>
<comment type="subcellular location">
    <subcellularLocation>
        <location evidence="1">Cytoplasm</location>
    </subcellularLocation>
</comment>
<dbReference type="Gene3D" id="1.10.10.60">
    <property type="entry name" value="Homeodomain-like"/>
    <property type="match status" value="2"/>
</dbReference>
<proteinExistence type="predicted"/>
<feature type="domain" description="Response regulatory" evidence="10">
    <location>
        <begin position="3"/>
        <end position="120"/>
    </location>
</feature>
<keyword evidence="5" id="KW-0805">Transcription regulation</keyword>
<organism evidence="11 12">
    <name type="scientific">Cohnella suwonensis</name>
    <dbReference type="NCBI Taxonomy" id="696072"/>
    <lineage>
        <taxon>Bacteria</taxon>
        <taxon>Bacillati</taxon>
        <taxon>Bacillota</taxon>
        <taxon>Bacilli</taxon>
        <taxon>Bacillales</taxon>
        <taxon>Paenibacillaceae</taxon>
        <taxon>Cohnella</taxon>
    </lineage>
</organism>
<keyword evidence="12" id="KW-1185">Reference proteome</keyword>
<feature type="domain" description="HTH araC/xylS-type" evidence="9">
    <location>
        <begin position="416"/>
        <end position="515"/>
    </location>
</feature>
<dbReference type="SMART" id="SM00448">
    <property type="entry name" value="REC"/>
    <property type="match status" value="1"/>
</dbReference>
<dbReference type="Pfam" id="PF12833">
    <property type="entry name" value="HTH_18"/>
    <property type="match status" value="1"/>
</dbReference>
<dbReference type="InterPro" id="IPR011006">
    <property type="entry name" value="CheY-like_superfamily"/>
</dbReference>
<evidence type="ECO:0000256" key="7">
    <source>
        <dbReference type="ARBA" id="ARBA00023163"/>
    </source>
</evidence>
<evidence type="ECO:0000256" key="5">
    <source>
        <dbReference type="ARBA" id="ARBA00023015"/>
    </source>
</evidence>
<comment type="caution">
    <text evidence="11">The sequence shown here is derived from an EMBL/GenBank/DDBJ whole genome shotgun (WGS) entry which is preliminary data.</text>
</comment>
<sequence>MKKVMLVDDEIVIRENIRDCVDWEKEGFIYCGDAPDGEVALPMIEKWMPDILITDIKMPFMNGLELSAIVRQRLPDTRIIILSGHDEFNYARSALRIGVEEYCLKPVRSLDLVKLLHSVSDKIDQERRDKERKSYTPAKLFGDLCGGLVTTTEAVEAASSLSLSLIASHYAVVLCDMRDSGNPAFTDSAAVAQAERIIDDAMLAPAGSWSFKRSRTEKAWILKGDSREELGAQIERIRREWIPRLEDELPGSVIFGIGSVQDRLQGIHVSFLEAEEDRNLRRMTLQNRQTLWDLSGGTTGTSAYLDRARFAEFLKIGMPGQKDSFIREFAAGLADVDWRSSMYGYYLLNDLTLESLREAKRTFRSAESSEEIIAELQSAIRGIASVEECRRYLETLLEKLWQWRAEASYKYGDMIAKVKAYIQEHYGNDQLSLQDAAEHVRVSPSHLSKVFSQESGQPFIEYLTQTRIRKSMELLQTTRAKSYEIAYQVGYNDAHYFSNLFKKITGMTTRDFRRQGMPADRATEGD</sequence>
<dbReference type="InterPro" id="IPR041522">
    <property type="entry name" value="CdaR_GGDEF"/>
</dbReference>
<dbReference type="SUPFAM" id="SSF52172">
    <property type="entry name" value="CheY-like"/>
    <property type="match status" value="1"/>
</dbReference>
<dbReference type="Gene3D" id="3.40.50.2300">
    <property type="match status" value="1"/>
</dbReference>
<dbReference type="Pfam" id="PF17853">
    <property type="entry name" value="GGDEF_2"/>
    <property type="match status" value="1"/>
</dbReference>
<evidence type="ECO:0000313" key="12">
    <source>
        <dbReference type="Proteomes" id="UP001596105"/>
    </source>
</evidence>